<dbReference type="AlphaFoldDB" id="A0A8J7K339"/>
<dbReference type="SUPFAM" id="SSF89447">
    <property type="entry name" value="AbrB/MazE/MraZ-like"/>
    <property type="match status" value="1"/>
</dbReference>
<gene>
    <name evidence="1" type="ORF">INR99_16050</name>
</gene>
<accession>A0A8J7K339</accession>
<name>A0A8J7K339_9NEIS</name>
<dbReference type="InterPro" id="IPR037914">
    <property type="entry name" value="SpoVT-AbrB_sf"/>
</dbReference>
<evidence type="ECO:0000313" key="2">
    <source>
        <dbReference type="Proteomes" id="UP000604481"/>
    </source>
</evidence>
<dbReference type="RefSeq" id="WP_194117398.1">
    <property type="nucleotide sequence ID" value="NZ_JADFUA010000014.1"/>
</dbReference>
<proteinExistence type="predicted"/>
<dbReference type="Gene3D" id="3.40.1550.20">
    <property type="entry name" value="Transcriptional regulator MraZ domain"/>
    <property type="match status" value="1"/>
</dbReference>
<keyword evidence="2" id="KW-1185">Reference proteome</keyword>
<comment type="caution">
    <text evidence="1">The sequence shown here is derived from an EMBL/GenBank/DDBJ whole genome shotgun (WGS) entry which is preliminary data.</text>
</comment>
<protein>
    <submittedName>
        <fullName evidence="1">Uncharacterized protein</fullName>
    </submittedName>
</protein>
<dbReference type="EMBL" id="JADFUA010000014">
    <property type="protein sequence ID" value="MBE9610852.1"/>
    <property type="molecule type" value="Genomic_DNA"/>
</dbReference>
<evidence type="ECO:0000313" key="1">
    <source>
        <dbReference type="EMBL" id="MBE9610852.1"/>
    </source>
</evidence>
<reference evidence="1 2" key="1">
    <citation type="submission" date="2020-10" db="EMBL/GenBank/DDBJ databases">
        <title>The genome sequence of Chitinilyticum litopenaei 4Y14.</title>
        <authorList>
            <person name="Liu Y."/>
        </authorList>
    </citation>
    <scope>NUCLEOTIDE SEQUENCE [LARGE SCALE GENOMIC DNA]</scope>
    <source>
        <strain evidence="1 2">4Y14</strain>
    </source>
</reference>
<dbReference type="Proteomes" id="UP000604481">
    <property type="component" value="Unassembled WGS sequence"/>
</dbReference>
<organism evidence="1 2">
    <name type="scientific">Chitinilyticum piscinae</name>
    <dbReference type="NCBI Taxonomy" id="2866724"/>
    <lineage>
        <taxon>Bacteria</taxon>
        <taxon>Pseudomonadati</taxon>
        <taxon>Pseudomonadota</taxon>
        <taxon>Betaproteobacteria</taxon>
        <taxon>Neisseriales</taxon>
        <taxon>Chitinibacteraceae</taxon>
        <taxon>Chitinilyticum</taxon>
    </lineage>
</organism>
<dbReference type="InterPro" id="IPR038619">
    <property type="entry name" value="MraZ_sf"/>
</dbReference>
<sequence length="104" mass="11747">MNHVNLPMGWARQGEELVLVLLPDRSLAIYKLQAWNKLLKELEANRKSIGKHKYRLMQRSLIGSAEQYTVTEAGVIAIPELLLALLNGRSFAGCVDEGTRLLFR</sequence>